<dbReference type="Gene3D" id="1.10.4010.10">
    <property type="entry name" value="Type II deoxyuridine triphosphatase"/>
    <property type="match status" value="1"/>
</dbReference>
<proteinExistence type="predicted"/>
<sequence length="181" mass="21676">MNIKKLFEVQKILDDRITKEHSLEGYYLIPEKTLALQVELGELANEWRGFKFWSKDQSPRIKVAKRPSMNYDDIEWHNPLLEEYVDCLHFLLSIGLELGFHRDAEVYLVKITDPIQMFSKQFQLIIQFEMSEGRQAKQNYYYGMLSQFLGLRKSLRFTWEQIEQAYLEKNKINHDRQATGY</sequence>
<protein>
    <recommendedName>
        <fullName evidence="3">dUTPase</fullName>
    </recommendedName>
</protein>
<reference evidence="1 2" key="1">
    <citation type="submission" date="2016-10" db="EMBL/GenBank/DDBJ databases">
        <title>Draft genome sequences of four alkaliphilic bacteria belonging to the Anaerobacillus genus.</title>
        <authorList>
            <person name="Bassil N.M."/>
            <person name="Lloyd J.R."/>
        </authorList>
    </citation>
    <scope>NUCLEOTIDE SEQUENCE [LARGE SCALE GENOMIC DNA]</scope>
    <source>
        <strain evidence="1 2">DSM 18345</strain>
    </source>
</reference>
<dbReference type="Pfam" id="PF08761">
    <property type="entry name" value="dUTPase_2"/>
    <property type="match status" value="1"/>
</dbReference>
<dbReference type="EMBL" id="MLQR01000030">
    <property type="protein sequence ID" value="OIJ12682.1"/>
    <property type="molecule type" value="Genomic_DNA"/>
</dbReference>
<dbReference type="SUPFAM" id="SSF101386">
    <property type="entry name" value="all-alpha NTP pyrophosphatases"/>
    <property type="match status" value="1"/>
</dbReference>
<gene>
    <name evidence="1" type="ORF">BKP37_12840</name>
</gene>
<keyword evidence="2" id="KW-1185">Reference proteome</keyword>
<dbReference type="InterPro" id="IPR016947">
    <property type="entry name" value="UCP030140"/>
</dbReference>
<accession>A0A1S2LJJ1</accession>
<evidence type="ECO:0000313" key="2">
    <source>
        <dbReference type="Proteomes" id="UP000179524"/>
    </source>
</evidence>
<name>A0A1S2LJJ1_9BACI</name>
<organism evidence="1 2">
    <name type="scientific">Anaerobacillus alkalilacustris</name>
    <dbReference type="NCBI Taxonomy" id="393763"/>
    <lineage>
        <taxon>Bacteria</taxon>
        <taxon>Bacillati</taxon>
        <taxon>Bacillota</taxon>
        <taxon>Bacilli</taxon>
        <taxon>Bacillales</taxon>
        <taxon>Bacillaceae</taxon>
        <taxon>Anaerobacillus</taxon>
    </lineage>
</organism>
<evidence type="ECO:0000313" key="1">
    <source>
        <dbReference type="EMBL" id="OIJ12682.1"/>
    </source>
</evidence>
<dbReference type="InterPro" id="IPR014871">
    <property type="entry name" value="dUTPase/dCTP_pyrophosphatase"/>
</dbReference>
<dbReference type="OrthoDB" id="5506143at2"/>
<dbReference type="RefSeq" id="WP_071310002.1">
    <property type="nucleotide sequence ID" value="NZ_MLQR01000030.1"/>
</dbReference>
<comment type="caution">
    <text evidence="1">The sequence shown here is derived from an EMBL/GenBank/DDBJ whole genome shotgun (WGS) entry which is preliminary data.</text>
</comment>
<dbReference type="PIRSF" id="PIRSF030140">
    <property type="entry name" value="UCP030140"/>
    <property type="match status" value="1"/>
</dbReference>
<dbReference type="AlphaFoldDB" id="A0A1S2LJJ1"/>
<dbReference type="Proteomes" id="UP000179524">
    <property type="component" value="Unassembled WGS sequence"/>
</dbReference>
<dbReference type="CDD" id="cd11527">
    <property type="entry name" value="NTP-PPase_dUTPase"/>
    <property type="match status" value="1"/>
</dbReference>
<evidence type="ECO:0008006" key="3">
    <source>
        <dbReference type="Google" id="ProtNLM"/>
    </source>
</evidence>